<organism evidence="1 2">
    <name type="scientific">Fusarium decemcellulare</name>
    <dbReference type="NCBI Taxonomy" id="57161"/>
    <lineage>
        <taxon>Eukaryota</taxon>
        <taxon>Fungi</taxon>
        <taxon>Dikarya</taxon>
        <taxon>Ascomycota</taxon>
        <taxon>Pezizomycotina</taxon>
        <taxon>Sordariomycetes</taxon>
        <taxon>Hypocreomycetidae</taxon>
        <taxon>Hypocreales</taxon>
        <taxon>Nectriaceae</taxon>
        <taxon>Fusarium</taxon>
        <taxon>Fusarium decemcellulare species complex</taxon>
    </lineage>
</organism>
<gene>
    <name evidence="1" type="ORF">NM208_g3304</name>
</gene>
<protein>
    <submittedName>
        <fullName evidence="1">Uncharacterized protein</fullName>
    </submittedName>
</protein>
<dbReference type="EMBL" id="JANRMS010000219">
    <property type="protein sequence ID" value="KAJ3543959.1"/>
    <property type="molecule type" value="Genomic_DNA"/>
</dbReference>
<evidence type="ECO:0000313" key="2">
    <source>
        <dbReference type="Proteomes" id="UP001148629"/>
    </source>
</evidence>
<dbReference type="Proteomes" id="UP001148629">
    <property type="component" value="Unassembled WGS sequence"/>
</dbReference>
<proteinExistence type="predicted"/>
<name>A0ACC1SPF7_9HYPO</name>
<reference evidence="1" key="1">
    <citation type="submission" date="2022-08" db="EMBL/GenBank/DDBJ databases">
        <title>Genome Sequence of Fusarium decemcellulare.</title>
        <authorList>
            <person name="Buettner E."/>
        </authorList>
    </citation>
    <scope>NUCLEOTIDE SEQUENCE</scope>
    <source>
        <strain evidence="1">Babe19</strain>
    </source>
</reference>
<evidence type="ECO:0000313" key="1">
    <source>
        <dbReference type="EMBL" id="KAJ3543959.1"/>
    </source>
</evidence>
<comment type="caution">
    <text evidence="1">The sequence shown here is derived from an EMBL/GenBank/DDBJ whole genome shotgun (WGS) entry which is preliminary data.</text>
</comment>
<keyword evidence="2" id="KW-1185">Reference proteome</keyword>
<accession>A0ACC1SPF7</accession>
<sequence>MAYARWVYILIQIQRGMSSNPITLWNAHLNWGKFYQYDNKDQEVSTDSVEKTSISSGSSTGIAACGRSDASSGTEGNFELWDGDVKICKVYWDCPWGSKKNTFTVSEVNEDFIVEESGANLDSGAIGNVTVKIGKWL</sequence>